<dbReference type="OrthoDB" id="2410195at2759"/>
<dbReference type="Proteomes" id="UP000298061">
    <property type="component" value="Unassembled WGS sequence"/>
</dbReference>
<name>A0A4Z0A9C0_9AGAM</name>
<dbReference type="AlphaFoldDB" id="A0A4Z0A9C0"/>
<sequence length="168" mass="18867">MSITQAPHTLRSHYARPPAIDLFAPQPGVARNADLYILRQILHEWSDKYAAKILTQLRVAAGPQSKLLVIESVLLYACDQPPEELAVKGTQALVPPAPLLPNLGGANARLYYGDVLMLAIYNGQERTVLHFAELFRSTGWELKERGDLEAFCFVNQEHERILERSYKA</sequence>
<evidence type="ECO:0000256" key="1">
    <source>
        <dbReference type="ARBA" id="ARBA00022603"/>
    </source>
</evidence>
<keyword evidence="1" id="KW-0489">Methyltransferase</keyword>
<feature type="domain" description="O-methyltransferase C-terminal" evidence="4">
    <location>
        <begin position="32"/>
        <end position="140"/>
    </location>
</feature>
<dbReference type="STRING" id="135208.A0A4Z0A9C0"/>
<evidence type="ECO:0000256" key="2">
    <source>
        <dbReference type="ARBA" id="ARBA00022679"/>
    </source>
</evidence>
<dbReference type="InterPro" id="IPR016461">
    <property type="entry name" value="COMT-like"/>
</dbReference>
<accession>A0A4Z0A9C0</accession>
<dbReference type="GO" id="GO:0008171">
    <property type="term" value="F:O-methyltransferase activity"/>
    <property type="evidence" value="ECO:0007669"/>
    <property type="project" value="InterPro"/>
</dbReference>
<evidence type="ECO:0000313" key="5">
    <source>
        <dbReference type="EMBL" id="TFY82519.1"/>
    </source>
</evidence>
<dbReference type="Gene3D" id="3.40.50.150">
    <property type="entry name" value="Vaccinia Virus protein VP39"/>
    <property type="match status" value="1"/>
</dbReference>
<evidence type="ECO:0000259" key="4">
    <source>
        <dbReference type="Pfam" id="PF00891"/>
    </source>
</evidence>
<dbReference type="InterPro" id="IPR029063">
    <property type="entry name" value="SAM-dependent_MTases_sf"/>
</dbReference>
<dbReference type="EMBL" id="SFCI01000101">
    <property type="protein sequence ID" value="TFY82519.1"/>
    <property type="molecule type" value="Genomic_DNA"/>
</dbReference>
<gene>
    <name evidence="5" type="ORF">EWM64_g1488</name>
</gene>
<keyword evidence="3" id="KW-0949">S-adenosyl-L-methionine</keyword>
<dbReference type="SUPFAM" id="SSF53335">
    <property type="entry name" value="S-adenosyl-L-methionine-dependent methyltransferases"/>
    <property type="match status" value="1"/>
</dbReference>
<reference evidence="5 6" key="1">
    <citation type="submission" date="2019-02" db="EMBL/GenBank/DDBJ databases">
        <title>Genome sequencing of the rare red list fungi Hericium alpestre (H. flagellum).</title>
        <authorList>
            <person name="Buettner E."/>
            <person name="Kellner H."/>
        </authorList>
    </citation>
    <scope>NUCLEOTIDE SEQUENCE [LARGE SCALE GENOMIC DNA]</scope>
    <source>
        <strain evidence="5 6">DSM 108284</strain>
    </source>
</reference>
<dbReference type="GO" id="GO:0032259">
    <property type="term" value="P:methylation"/>
    <property type="evidence" value="ECO:0007669"/>
    <property type="project" value="UniProtKB-KW"/>
</dbReference>
<evidence type="ECO:0000313" key="6">
    <source>
        <dbReference type="Proteomes" id="UP000298061"/>
    </source>
</evidence>
<proteinExistence type="predicted"/>
<comment type="caution">
    <text evidence="5">The sequence shown here is derived from an EMBL/GenBank/DDBJ whole genome shotgun (WGS) entry which is preliminary data.</text>
</comment>
<dbReference type="InterPro" id="IPR001077">
    <property type="entry name" value="COMT_C"/>
</dbReference>
<dbReference type="PROSITE" id="PS51683">
    <property type="entry name" value="SAM_OMT_II"/>
    <property type="match status" value="1"/>
</dbReference>
<dbReference type="PANTHER" id="PTHR43712">
    <property type="entry name" value="PUTATIVE (AFU_ORTHOLOGUE AFUA_4G14580)-RELATED"/>
    <property type="match status" value="1"/>
</dbReference>
<evidence type="ECO:0000256" key="3">
    <source>
        <dbReference type="ARBA" id="ARBA00022691"/>
    </source>
</evidence>
<organism evidence="5 6">
    <name type="scientific">Hericium alpestre</name>
    <dbReference type="NCBI Taxonomy" id="135208"/>
    <lineage>
        <taxon>Eukaryota</taxon>
        <taxon>Fungi</taxon>
        <taxon>Dikarya</taxon>
        <taxon>Basidiomycota</taxon>
        <taxon>Agaricomycotina</taxon>
        <taxon>Agaricomycetes</taxon>
        <taxon>Russulales</taxon>
        <taxon>Hericiaceae</taxon>
        <taxon>Hericium</taxon>
    </lineage>
</organism>
<dbReference type="Pfam" id="PF00891">
    <property type="entry name" value="Methyltransf_2"/>
    <property type="match status" value="1"/>
</dbReference>
<keyword evidence="2" id="KW-0808">Transferase</keyword>
<keyword evidence="6" id="KW-1185">Reference proteome</keyword>
<protein>
    <recommendedName>
        <fullName evidence="4">O-methyltransferase C-terminal domain-containing protein</fullName>
    </recommendedName>
</protein>
<dbReference type="PANTHER" id="PTHR43712:SF2">
    <property type="entry name" value="O-METHYLTRANSFERASE CICE"/>
    <property type="match status" value="1"/>
</dbReference>